<keyword evidence="1" id="KW-0614">Plasmid</keyword>
<accession>K9UQY9</accession>
<reference evidence="1 2" key="1">
    <citation type="submission" date="2012-05" db="EMBL/GenBank/DDBJ databases">
        <title>Noncontiguous Finished plasmid 1 of genome of Chamaesiphon sp. PCC 6605.</title>
        <authorList>
            <consortium name="US DOE Joint Genome Institute"/>
            <person name="Gugger M."/>
            <person name="Coursin T."/>
            <person name="Rippka R."/>
            <person name="Tandeau De Marsac N."/>
            <person name="Huntemann M."/>
            <person name="Wei C.-L."/>
            <person name="Han J."/>
            <person name="Detter J.C."/>
            <person name="Han C."/>
            <person name="Tapia R."/>
            <person name="Chen A."/>
            <person name="Kyrpides N."/>
            <person name="Mavromatis K."/>
            <person name="Markowitz V."/>
            <person name="Szeto E."/>
            <person name="Ivanova N."/>
            <person name="Pagani I."/>
            <person name="Pati A."/>
            <person name="Goodwin L."/>
            <person name="Nordberg H.P."/>
            <person name="Cantor M.N."/>
            <person name="Hua S.X."/>
            <person name="Woyke T."/>
            <person name="Kerfeld C.A."/>
        </authorList>
    </citation>
    <scope>NUCLEOTIDE SEQUENCE [LARGE SCALE GENOMIC DNA]</scope>
    <source>
        <strain evidence="2">ATCC 27169 / PCC 6605</strain>
        <plasmid evidence="2">Plasmid pCHA6605.01</plasmid>
    </source>
</reference>
<dbReference type="RefSeq" id="WP_015329093.1">
    <property type="nucleotide sequence ID" value="NC_020053.1"/>
</dbReference>
<keyword evidence="2" id="KW-1185">Reference proteome</keyword>
<dbReference type="OrthoDB" id="513026at2"/>
<dbReference type="EMBL" id="CP003601">
    <property type="protein sequence ID" value="AFY97210.1"/>
    <property type="molecule type" value="Genomic_DNA"/>
</dbReference>
<sequence>MKLRANHTPGCSGTLCQRTKKKKLKNGKIQEYPIVIGERDRNNILHWFWHLSFKLKQTDGSFKSSTVSVRAEQVKAIQNFITNNIQLEAILNYLQSSK</sequence>
<dbReference type="HOGENOM" id="CLU_2421601_0_0_3"/>
<dbReference type="AlphaFoldDB" id="K9UQY9"/>
<dbReference type="KEGG" id="cmp:Cha6605_6391"/>
<organism evidence="1 2">
    <name type="scientific">Chamaesiphon minutus (strain ATCC 27169 / PCC 6605)</name>
    <dbReference type="NCBI Taxonomy" id="1173020"/>
    <lineage>
        <taxon>Bacteria</taxon>
        <taxon>Bacillati</taxon>
        <taxon>Cyanobacteriota</taxon>
        <taxon>Cyanophyceae</taxon>
        <taxon>Gomontiellales</taxon>
        <taxon>Chamaesiphonaceae</taxon>
        <taxon>Chamaesiphon</taxon>
    </lineage>
</organism>
<gene>
    <name evidence="1" type="ORF">Cha6605_6391</name>
</gene>
<evidence type="ECO:0000313" key="1">
    <source>
        <dbReference type="EMBL" id="AFY97210.1"/>
    </source>
</evidence>
<dbReference type="Proteomes" id="UP000010366">
    <property type="component" value="Plasmid pCHA6605.01"/>
</dbReference>
<geneLocation type="plasmid" evidence="1 2">
    <name>pCHA6605.01</name>
</geneLocation>
<protein>
    <submittedName>
        <fullName evidence="1">Uncharacterized protein</fullName>
    </submittedName>
</protein>
<evidence type="ECO:0000313" key="2">
    <source>
        <dbReference type="Proteomes" id="UP000010366"/>
    </source>
</evidence>
<name>K9UQY9_CHAP6</name>
<proteinExistence type="predicted"/>